<dbReference type="PANTHER" id="PTHR32114:SF2">
    <property type="entry name" value="ABC TRANSPORTER ABCH.3"/>
    <property type="match status" value="1"/>
</dbReference>
<feature type="coiled-coil region" evidence="3">
    <location>
        <begin position="184"/>
        <end position="286"/>
    </location>
</feature>
<proteinExistence type="inferred from homology"/>
<name>A0A150J334_9EURY</name>
<dbReference type="PANTHER" id="PTHR32114">
    <property type="entry name" value="ABC TRANSPORTER ABCH.3"/>
    <property type="match status" value="1"/>
</dbReference>
<dbReference type="Gene3D" id="3.40.50.300">
    <property type="entry name" value="P-loop containing nucleotide triphosphate hydrolases"/>
    <property type="match status" value="2"/>
</dbReference>
<evidence type="ECO:0000256" key="3">
    <source>
        <dbReference type="SAM" id="Coils"/>
    </source>
</evidence>
<dbReference type="SUPFAM" id="SSF52540">
    <property type="entry name" value="P-loop containing nucleoside triphosphate hydrolases"/>
    <property type="match status" value="1"/>
</dbReference>
<dbReference type="EMBL" id="LNGD01000061">
    <property type="protein sequence ID" value="KYC51612.1"/>
    <property type="molecule type" value="Genomic_DNA"/>
</dbReference>
<dbReference type="GO" id="GO:0016887">
    <property type="term" value="F:ATP hydrolysis activity"/>
    <property type="evidence" value="ECO:0007669"/>
    <property type="project" value="InterPro"/>
</dbReference>
<sequence length="662" mass="76800">MQIQKIDIFNFGPFYGKHGIQFPENSKGVHIIRGGNGQGKTSLQRAVVWGLYNNVYDRMREKIRETSLLNQRAFREGNYHFGVTIYFTHEKKRWILNRKMEAKKHTDKSYDEGMVLTLAREGEPIQDAQNEIERIIPHEVSRFYFFDGEMLRDYEELLEENSRSRLLKNSIELIIGVPHFKNAIDDLTAIRSKLEKRLSQAIKNCGGKDYKELADDLNFISERIEEKNDIITKLKEQLIIVQEEISSKKLELARIKDVQEMGEERLRLEREIKKEENNRIEKLKELQKCAAGLYKTLLIPVSEKAILSLDEKNKASYDKYNRKQRLLEKAEVLQNGISEAKCKTCGTILNKEKLDQFENELKIVKEDIILLTHVPEPNLEFERHKSRLELLANQASKREEFVDIDKYVNIIDAKLATYKSELSSILEKLKGIDADQPRKLVYEIESRINEEGRLQGELKVQVEENDGLKELKKELDTKIRNIDKKEINNLNNAIDNVDPLIKVFEKAIALYRDDKKHDIEYTASEIFKKIRSKDTFDHLKINDQYGLSIVTNEGTILDRSEWRSSGEEQLVALALIGALNKCAQIKAPVFMDTPFGRLDINHGERVLRYISELADQLVLLVTDREFREGDIVYLNGSDKSDHSIVFRNEQEGSAILINSNRG</sequence>
<evidence type="ECO:0000313" key="6">
    <source>
        <dbReference type="Proteomes" id="UP000075578"/>
    </source>
</evidence>
<protein>
    <submittedName>
        <fullName evidence="5">Chromosome segregation protein</fullName>
    </submittedName>
</protein>
<comment type="caution">
    <text evidence="5">The sequence shown here is derived from an EMBL/GenBank/DDBJ whole genome shotgun (WGS) entry which is preliminary data.</text>
</comment>
<dbReference type="InterPro" id="IPR027417">
    <property type="entry name" value="P-loop_NTPase"/>
</dbReference>
<reference evidence="5 6" key="1">
    <citation type="journal article" date="2016" name="ISME J.">
        <title>Chasing the elusive Euryarchaeota class WSA2: genomes reveal a uniquely fastidious methyl-reducing methanogen.</title>
        <authorList>
            <person name="Nobu M.K."/>
            <person name="Narihiro T."/>
            <person name="Kuroda K."/>
            <person name="Mei R."/>
            <person name="Liu W.T."/>
        </authorList>
    </citation>
    <scope>NUCLEOTIDE SEQUENCE [LARGE SCALE GENOMIC DNA]</scope>
    <source>
        <strain evidence="5">U1lsi0528_Bin089</strain>
    </source>
</reference>
<evidence type="ECO:0000256" key="1">
    <source>
        <dbReference type="ARBA" id="ARBA00023054"/>
    </source>
</evidence>
<comment type="similarity">
    <text evidence="2">Belongs to the Sph1/Sph2 family.</text>
</comment>
<evidence type="ECO:0000256" key="2">
    <source>
        <dbReference type="ARBA" id="ARBA00049666"/>
    </source>
</evidence>
<organism evidence="5 6">
    <name type="scientific">Candidatus Methanofastidiosum methylothiophilum</name>
    <dbReference type="NCBI Taxonomy" id="1705564"/>
    <lineage>
        <taxon>Archaea</taxon>
        <taxon>Methanobacteriati</taxon>
        <taxon>Methanobacteriota</taxon>
        <taxon>Stenosarchaea group</taxon>
        <taxon>Candidatus Methanofastidiosia</taxon>
        <taxon>Candidatus Methanofastidiosales</taxon>
        <taxon>Candidatus Methanofastidiosaceae</taxon>
        <taxon>Candidatus Methanofastidiosum</taxon>
    </lineage>
</organism>
<dbReference type="CDD" id="cd00267">
    <property type="entry name" value="ABC_ATPase"/>
    <property type="match status" value="1"/>
</dbReference>
<evidence type="ECO:0000313" key="5">
    <source>
        <dbReference type="EMBL" id="KYC51612.1"/>
    </source>
</evidence>
<keyword evidence="1 3" id="KW-0175">Coiled coil</keyword>
<evidence type="ECO:0000259" key="4">
    <source>
        <dbReference type="Pfam" id="PF13514"/>
    </source>
</evidence>
<dbReference type="InterPro" id="IPR038734">
    <property type="entry name" value="YhaN_AAA"/>
</dbReference>
<dbReference type="Proteomes" id="UP000075578">
    <property type="component" value="Unassembled WGS sequence"/>
</dbReference>
<gene>
    <name evidence="5" type="ORF">AMQ74_01074</name>
</gene>
<dbReference type="Pfam" id="PF13514">
    <property type="entry name" value="AAA_27"/>
    <property type="match status" value="1"/>
</dbReference>
<accession>A0A150J334</accession>
<dbReference type="GO" id="GO:0006302">
    <property type="term" value="P:double-strand break repair"/>
    <property type="evidence" value="ECO:0007669"/>
    <property type="project" value="InterPro"/>
</dbReference>
<feature type="domain" description="YhaN AAA" evidence="4">
    <location>
        <begin position="1"/>
        <end position="49"/>
    </location>
</feature>
<dbReference type="AlphaFoldDB" id="A0A150J334"/>